<evidence type="ECO:0000313" key="2">
    <source>
        <dbReference type="Proteomes" id="UP000294419"/>
    </source>
</evidence>
<dbReference type="AlphaFoldDB" id="A0A4P6ZEQ0"/>
<dbReference type="EMBL" id="CP037954">
    <property type="protein sequence ID" value="QBO58080.1"/>
    <property type="molecule type" value="Genomic_DNA"/>
</dbReference>
<keyword evidence="2" id="KW-1185">Reference proteome</keyword>
<name>A0A4P6ZEQ0_9FLAO</name>
<protein>
    <submittedName>
        <fullName evidence="1">Uncharacterized protein</fullName>
    </submittedName>
</protein>
<sequence length="35" mass="4173">MYSQHNTFFAEQSYFICAEDVFINILIKAEVENEK</sequence>
<organism evidence="1 2">
    <name type="scientific">Chryseobacterium salivictor</name>
    <dbReference type="NCBI Taxonomy" id="2547600"/>
    <lineage>
        <taxon>Bacteria</taxon>
        <taxon>Pseudomonadati</taxon>
        <taxon>Bacteroidota</taxon>
        <taxon>Flavobacteriia</taxon>
        <taxon>Flavobacteriales</taxon>
        <taxon>Weeksellaceae</taxon>
        <taxon>Chryseobacterium group</taxon>
        <taxon>Chryseobacterium</taxon>
    </lineage>
</organism>
<reference evidence="1 2" key="1">
    <citation type="submission" date="2019-03" db="EMBL/GenBank/DDBJ databases">
        <authorList>
            <person name="Kim H."/>
            <person name="Yu S.-M."/>
        </authorList>
    </citation>
    <scope>NUCLEOTIDE SEQUENCE [LARGE SCALE GENOMIC DNA]</scope>
    <source>
        <strain evidence="1 2">NBC122</strain>
    </source>
</reference>
<dbReference type="KEGG" id="csal:NBC122_01253"/>
<evidence type="ECO:0000313" key="1">
    <source>
        <dbReference type="EMBL" id="QBO58080.1"/>
    </source>
</evidence>
<accession>A0A4P6ZEQ0</accession>
<gene>
    <name evidence="1" type="ORF">NBC122_01253</name>
</gene>
<dbReference type="Proteomes" id="UP000294419">
    <property type="component" value="Chromosome"/>
</dbReference>
<proteinExistence type="predicted"/>